<evidence type="ECO:0000313" key="3">
    <source>
        <dbReference type="Proteomes" id="UP001432128"/>
    </source>
</evidence>
<dbReference type="Pfam" id="PF11583">
    <property type="entry name" value="AurF"/>
    <property type="match status" value="1"/>
</dbReference>
<keyword evidence="3" id="KW-1185">Reference proteome</keyword>
<proteinExistence type="predicted"/>
<gene>
    <name evidence="2" type="ORF">OG579_13040</name>
</gene>
<evidence type="ECO:0000313" key="2">
    <source>
        <dbReference type="EMBL" id="WUM18663.1"/>
    </source>
</evidence>
<dbReference type="InterPro" id="IPR009078">
    <property type="entry name" value="Ferritin-like_SF"/>
</dbReference>
<name>A0AAU4JY35_9NOCA</name>
<feature type="region of interest" description="Disordered" evidence="1">
    <location>
        <begin position="1"/>
        <end position="23"/>
    </location>
</feature>
<dbReference type="InterPro" id="IPR012348">
    <property type="entry name" value="RNR-like"/>
</dbReference>
<sequence length="320" mass="35858">MSVDFDTARHRVGSAGPGDPRTTAERLLRSTADNALDGELDIDWDAPLDPTKAWLTERRGTLFGTKMWDALTPEQQLTLGRAEAVAVLSYGIVAEMGLCNNLLRRVFHVEDFTEPQMLYSLTEVAEETRHSTMFGRLINKAEMPAWPAPAPLNWALRLMGFVPHGPLIFAITLIVEEMLDAVQREATRDENVQPHVRQMMRIHILEEARHITYARTELVRAIENCGPISLAVNRVLIGLLVLIVMPTLIDPRAYISVGISPTRGWLVAQRSPHYRENATFACGPMLRFFGEAGLIRGRVTTLLYRASRSLPEGLLASLRR</sequence>
<dbReference type="InterPro" id="IPR025859">
    <property type="entry name" value="AurF/CmlI"/>
</dbReference>
<dbReference type="Gene3D" id="1.10.620.20">
    <property type="entry name" value="Ribonucleotide Reductase, subunit A"/>
    <property type="match status" value="1"/>
</dbReference>
<accession>A0AAU4JY35</accession>
<reference evidence="2 3" key="1">
    <citation type="submission" date="2022-10" db="EMBL/GenBank/DDBJ databases">
        <title>The complete genomes of actinobacterial strains from the NBC collection.</title>
        <authorList>
            <person name="Joergensen T.S."/>
            <person name="Alvarez Arevalo M."/>
            <person name="Sterndorff E.B."/>
            <person name="Faurdal D."/>
            <person name="Vuksanovic O."/>
            <person name="Mourched A.-S."/>
            <person name="Charusanti P."/>
            <person name="Shaw S."/>
            <person name="Blin K."/>
            <person name="Weber T."/>
        </authorList>
    </citation>
    <scope>NUCLEOTIDE SEQUENCE [LARGE SCALE GENOMIC DNA]</scope>
    <source>
        <strain evidence="2 3">NBC_00319</strain>
    </source>
</reference>
<organism evidence="2 3">
    <name type="scientific">Williamsia herbipolensis</name>
    <dbReference type="NCBI Taxonomy" id="1603258"/>
    <lineage>
        <taxon>Bacteria</taxon>
        <taxon>Bacillati</taxon>
        <taxon>Actinomycetota</taxon>
        <taxon>Actinomycetes</taxon>
        <taxon>Mycobacteriales</taxon>
        <taxon>Nocardiaceae</taxon>
        <taxon>Williamsia</taxon>
    </lineage>
</organism>
<dbReference type="SUPFAM" id="SSF47240">
    <property type="entry name" value="Ferritin-like"/>
    <property type="match status" value="1"/>
</dbReference>
<dbReference type="KEGG" id="whr:OG579_13040"/>
<dbReference type="EMBL" id="CP108021">
    <property type="protein sequence ID" value="WUM18663.1"/>
    <property type="molecule type" value="Genomic_DNA"/>
</dbReference>
<dbReference type="RefSeq" id="WP_328856267.1">
    <property type="nucleotide sequence ID" value="NZ_CP108021.1"/>
</dbReference>
<dbReference type="GO" id="GO:0016491">
    <property type="term" value="F:oxidoreductase activity"/>
    <property type="evidence" value="ECO:0007669"/>
    <property type="project" value="InterPro"/>
</dbReference>
<dbReference type="Proteomes" id="UP001432128">
    <property type="component" value="Chromosome"/>
</dbReference>
<dbReference type="AlphaFoldDB" id="A0AAU4JY35"/>
<protein>
    <submittedName>
        <fullName evidence="2">Diiron oxygenase</fullName>
    </submittedName>
</protein>
<evidence type="ECO:0000256" key="1">
    <source>
        <dbReference type="SAM" id="MobiDB-lite"/>
    </source>
</evidence>